<dbReference type="Pfam" id="PF00069">
    <property type="entry name" value="Pkinase"/>
    <property type="match status" value="1"/>
</dbReference>
<dbReference type="PROSITE" id="PS00108">
    <property type="entry name" value="PROTEIN_KINASE_ST"/>
    <property type="match status" value="1"/>
</dbReference>
<evidence type="ECO:0000256" key="5">
    <source>
        <dbReference type="PROSITE-ProRule" id="PRU10141"/>
    </source>
</evidence>
<comment type="caution">
    <text evidence="11">The sequence shown here is derived from an EMBL/GenBank/DDBJ whole genome shotgun (WGS) entry which is preliminary data.</text>
</comment>
<dbReference type="Gene3D" id="3.30.200.20">
    <property type="entry name" value="Phosphorylase Kinase, domain 1"/>
    <property type="match status" value="1"/>
</dbReference>
<reference evidence="11" key="1">
    <citation type="journal article" date="2022" name="Cell">
        <title>Repeat-based holocentromeres influence genome architecture and karyotype evolution.</title>
        <authorList>
            <person name="Hofstatter P.G."/>
            <person name="Thangavel G."/>
            <person name="Lux T."/>
            <person name="Neumann P."/>
            <person name="Vondrak T."/>
            <person name="Novak P."/>
            <person name="Zhang M."/>
            <person name="Costa L."/>
            <person name="Castellani M."/>
            <person name="Scott A."/>
            <person name="Toegelov H."/>
            <person name="Fuchs J."/>
            <person name="Mata-Sucre Y."/>
            <person name="Dias Y."/>
            <person name="Vanzela A.L.L."/>
            <person name="Huettel B."/>
            <person name="Almeida C.C.S."/>
            <person name="Simkova H."/>
            <person name="Souza G."/>
            <person name="Pedrosa-Harand A."/>
            <person name="Macas J."/>
            <person name="Mayer K.F.X."/>
            <person name="Houben A."/>
            <person name="Marques A."/>
        </authorList>
    </citation>
    <scope>NUCLEOTIDE SEQUENCE</scope>
    <source>
        <strain evidence="11">RhyBre1mFocal</strain>
    </source>
</reference>
<keyword evidence="8" id="KW-0472">Membrane</keyword>
<evidence type="ECO:0000256" key="6">
    <source>
        <dbReference type="RuleBase" id="RU000304"/>
    </source>
</evidence>
<keyword evidence="3" id="KW-0418">Kinase</keyword>
<evidence type="ECO:0000256" key="2">
    <source>
        <dbReference type="ARBA" id="ARBA00022741"/>
    </source>
</evidence>
<dbReference type="InterPro" id="IPR000719">
    <property type="entry name" value="Prot_kinase_dom"/>
</dbReference>
<feature type="chain" id="PRO_5040240895" description="Protein kinase domain-containing protein" evidence="9">
    <location>
        <begin position="23"/>
        <end position="407"/>
    </location>
</feature>
<dbReference type="EMBL" id="JAMQYH010000002">
    <property type="protein sequence ID" value="KAJ1699285.1"/>
    <property type="molecule type" value="Genomic_DNA"/>
</dbReference>
<feature type="transmembrane region" description="Helical" evidence="8">
    <location>
        <begin position="36"/>
        <end position="56"/>
    </location>
</feature>
<protein>
    <recommendedName>
        <fullName evidence="10">Protein kinase domain-containing protein</fullName>
    </recommendedName>
</protein>
<evidence type="ECO:0000256" key="7">
    <source>
        <dbReference type="SAM" id="MobiDB-lite"/>
    </source>
</evidence>
<comment type="similarity">
    <text evidence="6">Belongs to the protein kinase superfamily.</text>
</comment>
<dbReference type="OrthoDB" id="1668230at2759"/>
<evidence type="ECO:0000256" key="8">
    <source>
        <dbReference type="SAM" id="Phobius"/>
    </source>
</evidence>
<keyword evidence="1" id="KW-0808">Transferase</keyword>
<dbReference type="PROSITE" id="PS50011">
    <property type="entry name" value="PROTEIN_KINASE_DOM"/>
    <property type="match status" value="1"/>
</dbReference>
<keyword evidence="12" id="KW-1185">Reference proteome</keyword>
<name>A0A9Q0HVD2_9POAL</name>
<sequence>MSMALSTTILLSSLFLPRLVLLLSQATGGVWLSKWSISSICGGVSLIAIIGFLSYLMCSRFGCCEEEEINSESEEEAGLSDPDDPDMGPTANKFIQQGGPLPSELESLEAFSLRDLKDATKNFSWFHRVGKGGFGAVYKGQLSDGRWVAVKRSQVVGVSKRDSVFTSEIKTQAKSEHINVLKVIGYCVEYNERIIVFEYMAQKDLYGHLYLKPWQKKSQVFRSWSMRVKILLDAGRGLNYLHQKGIVHRDIKSPNILIDGDLVGKISDFGGALVLAPGRTSVKVEGGFGTSGYIKPGKQSKRSMKPQKAKNKEKTVVDSKSDLYSFGVVMLEVITGKKAYRLRKEFLKSNSKVNTVLDQRLAKPVGDDKMKAIQRLMYVAKVCLQPTPEIDMMAIVGELESALTLFV</sequence>
<dbReference type="PANTHER" id="PTHR46146">
    <property type="entry name" value="SERINE/THREONINE-PROTEIN KINASE-LIKE PROTEIN CCR4"/>
    <property type="match status" value="1"/>
</dbReference>
<feature type="compositionally biased region" description="Acidic residues" evidence="7">
    <location>
        <begin position="72"/>
        <end position="86"/>
    </location>
</feature>
<organism evidence="11 12">
    <name type="scientific">Rhynchospora breviuscula</name>
    <dbReference type="NCBI Taxonomy" id="2022672"/>
    <lineage>
        <taxon>Eukaryota</taxon>
        <taxon>Viridiplantae</taxon>
        <taxon>Streptophyta</taxon>
        <taxon>Embryophyta</taxon>
        <taxon>Tracheophyta</taxon>
        <taxon>Spermatophyta</taxon>
        <taxon>Magnoliopsida</taxon>
        <taxon>Liliopsida</taxon>
        <taxon>Poales</taxon>
        <taxon>Cyperaceae</taxon>
        <taxon>Cyperoideae</taxon>
        <taxon>Rhynchosporeae</taxon>
        <taxon>Rhynchospora</taxon>
    </lineage>
</organism>
<feature type="region of interest" description="Disordered" evidence="7">
    <location>
        <begin position="72"/>
        <end position="93"/>
    </location>
</feature>
<dbReference type="InterPro" id="IPR017441">
    <property type="entry name" value="Protein_kinase_ATP_BS"/>
</dbReference>
<keyword evidence="9" id="KW-0732">Signal</keyword>
<dbReference type="AlphaFoldDB" id="A0A9Q0HVD2"/>
<keyword evidence="8" id="KW-1133">Transmembrane helix</keyword>
<dbReference type="Gene3D" id="1.10.510.10">
    <property type="entry name" value="Transferase(Phosphotransferase) domain 1"/>
    <property type="match status" value="1"/>
</dbReference>
<evidence type="ECO:0000313" key="12">
    <source>
        <dbReference type="Proteomes" id="UP001151287"/>
    </source>
</evidence>
<feature type="signal peptide" evidence="9">
    <location>
        <begin position="1"/>
        <end position="22"/>
    </location>
</feature>
<keyword evidence="6" id="KW-0723">Serine/threonine-protein kinase</keyword>
<dbReference type="GO" id="GO:0004674">
    <property type="term" value="F:protein serine/threonine kinase activity"/>
    <property type="evidence" value="ECO:0007669"/>
    <property type="project" value="UniProtKB-KW"/>
</dbReference>
<keyword evidence="8" id="KW-0812">Transmembrane</keyword>
<evidence type="ECO:0000313" key="11">
    <source>
        <dbReference type="EMBL" id="KAJ1699285.1"/>
    </source>
</evidence>
<evidence type="ECO:0000256" key="9">
    <source>
        <dbReference type="SAM" id="SignalP"/>
    </source>
</evidence>
<dbReference type="Proteomes" id="UP001151287">
    <property type="component" value="Unassembled WGS sequence"/>
</dbReference>
<dbReference type="SUPFAM" id="SSF56112">
    <property type="entry name" value="Protein kinase-like (PK-like)"/>
    <property type="match status" value="1"/>
</dbReference>
<dbReference type="GO" id="GO:0005524">
    <property type="term" value="F:ATP binding"/>
    <property type="evidence" value="ECO:0007669"/>
    <property type="project" value="UniProtKB-UniRule"/>
</dbReference>
<keyword evidence="2 5" id="KW-0547">Nucleotide-binding</keyword>
<dbReference type="InterPro" id="IPR011009">
    <property type="entry name" value="Kinase-like_dom_sf"/>
</dbReference>
<proteinExistence type="inferred from homology"/>
<feature type="domain" description="Protein kinase" evidence="10">
    <location>
        <begin position="123"/>
        <end position="407"/>
    </location>
</feature>
<accession>A0A9Q0HVD2</accession>
<dbReference type="SMART" id="SM00220">
    <property type="entry name" value="S_TKc"/>
    <property type="match status" value="1"/>
</dbReference>
<gene>
    <name evidence="11" type="ORF">LUZ63_007797</name>
</gene>
<evidence type="ECO:0000259" key="10">
    <source>
        <dbReference type="PROSITE" id="PS50011"/>
    </source>
</evidence>
<evidence type="ECO:0000256" key="1">
    <source>
        <dbReference type="ARBA" id="ARBA00022679"/>
    </source>
</evidence>
<evidence type="ECO:0000256" key="3">
    <source>
        <dbReference type="ARBA" id="ARBA00022777"/>
    </source>
</evidence>
<keyword evidence="4 5" id="KW-0067">ATP-binding</keyword>
<dbReference type="InterPro" id="IPR008271">
    <property type="entry name" value="Ser/Thr_kinase_AS"/>
</dbReference>
<dbReference type="PANTHER" id="PTHR46146:SF3">
    <property type="entry name" value="SERINE_THREONINE-PROTEIN KINASE-LIKE PROTEIN CCR3-RELATED"/>
    <property type="match status" value="1"/>
</dbReference>
<feature type="binding site" evidence="5">
    <location>
        <position position="151"/>
    </location>
    <ligand>
        <name>ATP</name>
        <dbReference type="ChEBI" id="CHEBI:30616"/>
    </ligand>
</feature>
<dbReference type="PROSITE" id="PS00107">
    <property type="entry name" value="PROTEIN_KINASE_ATP"/>
    <property type="match status" value="1"/>
</dbReference>
<evidence type="ECO:0000256" key="4">
    <source>
        <dbReference type="ARBA" id="ARBA00022840"/>
    </source>
</evidence>